<feature type="transmembrane region" description="Helical" evidence="1">
    <location>
        <begin position="55"/>
        <end position="75"/>
    </location>
</feature>
<proteinExistence type="predicted"/>
<dbReference type="OrthoDB" id="668047at2759"/>
<dbReference type="EnsemblPlants" id="TraesCS6D02G398400.1">
    <property type="protein sequence ID" value="TraesCS6D02G398400.1"/>
    <property type="gene ID" value="TraesCS6D02G398400"/>
</dbReference>
<dbReference type="RefSeq" id="XP_044417180.1">
    <property type="nucleotide sequence ID" value="XM_044561245.1"/>
</dbReference>
<keyword evidence="3" id="KW-1185">Reference proteome</keyword>
<sequence>MAAQENTQFSSRDGSQDQLVVISDTLKLLHPVATTFAVLAAYALLLMISTNYIQIAAIPAIILAFIGALWGNFWVKGRLQHRNNNGTAANPAWRMLLPTVLLSYCLQLIQLACAQATNGQQSDNFLLSHSLLFFSSALGALAVMISALPIRANQCVAQGQQLIHRTFIVVFMIAVHIMATEQMVEGMLLVCMPEFIASLVWFTVNFDHARCMAYIDKVTSRKSTVSFLTAAVALLAFMFAYENEMVLANYWHRRILYSCTLSGLLSCLCVCMILQWRPDISANVSLDWPSDSAIISIRILEFSALICFAMSAVLLFIGFLLNYSIL</sequence>
<feature type="transmembrane region" description="Helical" evidence="1">
    <location>
        <begin position="255"/>
        <end position="275"/>
    </location>
</feature>
<evidence type="ECO:0000313" key="3">
    <source>
        <dbReference type="Proteomes" id="UP000019116"/>
    </source>
</evidence>
<dbReference type="KEGG" id="taes:123142255"/>
<keyword evidence="1" id="KW-0812">Transmembrane</keyword>
<organism evidence="2">
    <name type="scientific">Triticum aestivum</name>
    <name type="common">Wheat</name>
    <dbReference type="NCBI Taxonomy" id="4565"/>
    <lineage>
        <taxon>Eukaryota</taxon>
        <taxon>Viridiplantae</taxon>
        <taxon>Streptophyta</taxon>
        <taxon>Embryophyta</taxon>
        <taxon>Tracheophyta</taxon>
        <taxon>Spermatophyta</taxon>
        <taxon>Magnoliopsida</taxon>
        <taxon>Liliopsida</taxon>
        <taxon>Poales</taxon>
        <taxon>Poaceae</taxon>
        <taxon>BOP clade</taxon>
        <taxon>Pooideae</taxon>
        <taxon>Triticodae</taxon>
        <taxon>Triticeae</taxon>
        <taxon>Triticinae</taxon>
        <taxon>Triticum</taxon>
    </lineage>
</organism>
<feature type="transmembrane region" description="Helical" evidence="1">
    <location>
        <begin position="126"/>
        <end position="150"/>
    </location>
</feature>
<feature type="transmembrane region" description="Helical" evidence="1">
    <location>
        <begin position="28"/>
        <end position="48"/>
    </location>
</feature>
<dbReference type="Proteomes" id="UP000019116">
    <property type="component" value="Chromosome 6D"/>
</dbReference>
<dbReference type="AlphaFoldDB" id="A0A3B6QLC6"/>
<evidence type="ECO:0000313" key="2">
    <source>
        <dbReference type="EnsemblPlants" id="TraesCS6D02G398400.1"/>
    </source>
</evidence>
<keyword evidence="1" id="KW-0472">Membrane</keyword>
<name>A0A3B6QLC6_WHEAT</name>
<dbReference type="GeneID" id="123142255"/>
<feature type="transmembrane region" description="Helical" evidence="1">
    <location>
        <begin position="186"/>
        <end position="204"/>
    </location>
</feature>
<dbReference type="Gramene" id="TraesCS6D02G398400.1">
    <property type="protein sequence ID" value="TraesCS6D02G398400.1"/>
    <property type="gene ID" value="TraesCS6D02G398400"/>
</dbReference>
<accession>A0A3B6QLC6</accession>
<feature type="transmembrane region" description="Helical" evidence="1">
    <location>
        <begin position="162"/>
        <end position="179"/>
    </location>
</feature>
<keyword evidence="1" id="KW-1133">Transmembrane helix</keyword>
<feature type="transmembrane region" description="Helical" evidence="1">
    <location>
        <begin position="224"/>
        <end position="243"/>
    </location>
</feature>
<reference evidence="2" key="2">
    <citation type="submission" date="2018-10" db="UniProtKB">
        <authorList>
            <consortium name="EnsemblPlants"/>
        </authorList>
    </citation>
    <scope>IDENTIFICATION</scope>
</reference>
<reference evidence="2" key="1">
    <citation type="submission" date="2018-08" db="EMBL/GenBank/DDBJ databases">
        <authorList>
            <person name="Rossello M."/>
        </authorList>
    </citation>
    <scope>NUCLEOTIDE SEQUENCE [LARGE SCALE GENOMIC DNA]</scope>
    <source>
        <strain evidence="2">cv. Chinese Spring</strain>
    </source>
</reference>
<feature type="transmembrane region" description="Helical" evidence="1">
    <location>
        <begin position="295"/>
        <end position="321"/>
    </location>
</feature>
<gene>
    <name evidence="2" type="primary">LOC123142255</name>
</gene>
<dbReference type="Gramene" id="TraesCS6D03G0912500.1">
    <property type="protein sequence ID" value="TraesCS6D03G0912500.1.CDS"/>
    <property type="gene ID" value="TraesCS6D03G0912500"/>
</dbReference>
<protein>
    <submittedName>
        <fullName evidence="2">Uncharacterized protein</fullName>
    </submittedName>
</protein>
<evidence type="ECO:0000256" key="1">
    <source>
        <dbReference type="SAM" id="Phobius"/>
    </source>
</evidence>